<dbReference type="PANTHER" id="PTHR14614:SF132">
    <property type="entry name" value="PROTEIN-LYSINE METHYLTRANSFERASE C42C1.13"/>
    <property type="match status" value="1"/>
</dbReference>
<evidence type="ECO:0000313" key="2">
    <source>
        <dbReference type="Proteomes" id="UP000053144"/>
    </source>
</evidence>
<dbReference type="PANTHER" id="PTHR14614">
    <property type="entry name" value="HEPATOCELLULAR CARCINOMA-ASSOCIATED ANTIGEN"/>
    <property type="match status" value="1"/>
</dbReference>
<dbReference type="Pfam" id="PF10294">
    <property type="entry name" value="Methyltransf_16"/>
    <property type="match status" value="1"/>
</dbReference>
<dbReference type="STRING" id="3914.A0A0L9TQ52"/>
<name>A0A0L9TQ52_PHAAN</name>
<dbReference type="Gramene" id="KOM32299">
    <property type="protein sequence ID" value="KOM32299"/>
    <property type="gene ID" value="LR48_Vigan01g185500"/>
</dbReference>
<evidence type="ECO:0000313" key="1">
    <source>
        <dbReference type="EMBL" id="KOM32299.1"/>
    </source>
</evidence>
<accession>A0A0L9TQ52</accession>
<reference evidence="2" key="1">
    <citation type="journal article" date="2015" name="Proc. Natl. Acad. Sci. U.S.A.">
        <title>Genome sequencing of adzuki bean (Vigna angularis) provides insight into high starch and low fat accumulation and domestication.</title>
        <authorList>
            <person name="Yang K."/>
            <person name="Tian Z."/>
            <person name="Chen C."/>
            <person name="Luo L."/>
            <person name="Zhao B."/>
            <person name="Wang Z."/>
            <person name="Yu L."/>
            <person name="Li Y."/>
            <person name="Sun Y."/>
            <person name="Li W."/>
            <person name="Chen Y."/>
            <person name="Li Y."/>
            <person name="Zhang Y."/>
            <person name="Ai D."/>
            <person name="Zhao J."/>
            <person name="Shang C."/>
            <person name="Ma Y."/>
            <person name="Wu B."/>
            <person name="Wang M."/>
            <person name="Gao L."/>
            <person name="Sun D."/>
            <person name="Zhang P."/>
            <person name="Guo F."/>
            <person name="Wang W."/>
            <person name="Li Y."/>
            <person name="Wang J."/>
            <person name="Varshney R.K."/>
            <person name="Wang J."/>
            <person name="Ling H.Q."/>
            <person name="Wan P."/>
        </authorList>
    </citation>
    <scope>NUCLEOTIDE SEQUENCE</scope>
    <source>
        <strain evidence="2">cv. Jingnong 6</strain>
    </source>
</reference>
<gene>
    <name evidence="1" type="ORF">LR48_Vigan01g185500</name>
</gene>
<dbReference type="AlphaFoldDB" id="A0A0L9TQ52"/>
<dbReference type="InterPro" id="IPR029063">
    <property type="entry name" value="SAM-dependent_MTases_sf"/>
</dbReference>
<dbReference type="EMBL" id="CM003371">
    <property type="protein sequence ID" value="KOM32299.1"/>
    <property type="molecule type" value="Genomic_DNA"/>
</dbReference>
<sequence>MGTQKIALRPRATAQSLSQKLQRLSSKRMATQENEEDQIINPFTMLLLEDHDKHGTSTTLHEAAPNHHLLQNHFLSSIQSTLTIRQLPSEGLSFQLWPAATSLVSLLDRYRADPSSSPLSAALNGRLRILELGSGTGIVGIVAAATLGGHVTLTDLPHVVPNLKFNADANAGVVGPRGGELTVAPLRWGHADDVEAIGRDFDLIVASDVVYHDHLYEPLLETLRLMMLTEGAVRERKEKMMFLMAHLRRWKKESAFFRKAKKHFHVDVLHTDPPCDGSRLSSLISFVLSFSHLSRSLIFVVLKPYWRLVLSRCFGPPSCATLKSSSTSLWSIGIVAVVVFFCPMTSQKGNWRLRISMDSSNIVEMNSLLGHAHVKRIKMTPFKWCLHILSHLEVNFKLLKVMVQHWAGHDVV</sequence>
<dbReference type="CDD" id="cd02440">
    <property type="entry name" value="AdoMet_MTases"/>
    <property type="match status" value="1"/>
</dbReference>
<dbReference type="Gene3D" id="3.40.50.150">
    <property type="entry name" value="Vaccinia Virus protein VP39"/>
    <property type="match status" value="1"/>
</dbReference>
<proteinExistence type="predicted"/>
<dbReference type="InterPro" id="IPR019410">
    <property type="entry name" value="Methyltransf_16"/>
</dbReference>
<dbReference type="SUPFAM" id="SSF53335">
    <property type="entry name" value="S-adenosyl-L-methionine-dependent methyltransferases"/>
    <property type="match status" value="1"/>
</dbReference>
<organism evidence="1 2">
    <name type="scientific">Phaseolus angularis</name>
    <name type="common">Azuki bean</name>
    <name type="synonym">Vigna angularis</name>
    <dbReference type="NCBI Taxonomy" id="3914"/>
    <lineage>
        <taxon>Eukaryota</taxon>
        <taxon>Viridiplantae</taxon>
        <taxon>Streptophyta</taxon>
        <taxon>Embryophyta</taxon>
        <taxon>Tracheophyta</taxon>
        <taxon>Spermatophyta</taxon>
        <taxon>Magnoliopsida</taxon>
        <taxon>eudicotyledons</taxon>
        <taxon>Gunneridae</taxon>
        <taxon>Pentapetalae</taxon>
        <taxon>rosids</taxon>
        <taxon>fabids</taxon>
        <taxon>Fabales</taxon>
        <taxon>Fabaceae</taxon>
        <taxon>Papilionoideae</taxon>
        <taxon>50 kb inversion clade</taxon>
        <taxon>NPAAA clade</taxon>
        <taxon>indigoferoid/millettioid clade</taxon>
        <taxon>Phaseoleae</taxon>
        <taxon>Vigna</taxon>
    </lineage>
</organism>
<protein>
    <submittedName>
        <fullName evidence="1">Uncharacterized protein</fullName>
    </submittedName>
</protein>
<dbReference type="Proteomes" id="UP000053144">
    <property type="component" value="Chromosome 1"/>
</dbReference>